<keyword evidence="10 19" id="KW-0274">FAD</keyword>
<dbReference type="Gene3D" id="3.30.465.10">
    <property type="match status" value="1"/>
</dbReference>
<evidence type="ECO:0000256" key="14">
    <source>
        <dbReference type="ARBA" id="ARBA00023002"/>
    </source>
</evidence>
<feature type="active site" evidence="19">
    <location>
        <position position="285"/>
    </location>
</feature>
<keyword evidence="14 19" id="KW-0560">Oxidoreductase</keyword>
<evidence type="ECO:0000256" key="17">
    <source>
        <dbReference type="ARBA" id="ARBA00031026"/>
    </source>
</evidence>
<dbReference type="PANTHER" id="PTHR21071:SF4">
    <property type="entry name" value="UDP-N-ACETYLENOLPYRUVOYLGLUCOSAMINE REDUCTASE"/>
    <property type="match status" value="1"/>
</dbReference>
<dbReference type="InterPro" id="IPR016166">
    <property type="entry name" value="FAD-bd_PCMH"/>
</dbReference>
<feature type="active site" evidence="19">
    <location>
        <position position="160"/>
    </location>
</feature>
<dbReference type="GO" id="GO:0051301">
    <property type="term" value="P:cell division"/>
    <property type="evidence" value="ECO:0007669"/>
    <property type="project" value="UniProtKB-KW"/>
</dbReference>
<evidence type="ECO:0000256" key="13">
    <source>
        <dbReference type="ARBA" id="ARBA00022984"/>
    </source>
</evidence>
<dbReference type="InterPro" id="IPR036318">
    <property type="entry name" value="FAD-bd_PCMH-like_sf"/>
</dbReference>
<evidence type="ECO:0000256" key="16">
    <source>
        <dbReference type="ARBA" id="ARBA00023316"/>
    </source>
</evidence>
<keyword evidence="7 19" id="KW-0963">Cytoplasm</keyword>
<dbReference type="SUPFAM" id="SSF56194">
    <property type="entry name" value="Uridine diphospho-N-Acetylenolpyruvylglucosamine reductase, MurB, C-terminal domain"/>
    <property type="match status" value="1"/>
</dbReference>
<evidence type="ECO:0000256" key="11">
    <source>
        <dbReference type="ARBA" id="ARBA00022857"/>
    </source>
</evidence>
<gene>
    <name evidence="19" type="primary">murB</name>
    <name evidence="21" type="ORF">FHR19_002686</name>
</gene>
<comment type="pathway">
    <text evidence="4 19">Cell wall biogenesis; peptidoglycan biosynthesis.</text>
</comment>
<evidence type="ECO:0000313" key="22">
    <source>
        <dbReference type="Proteomes" id="UP000557739"/>
    </source>
</evidence>
<evidence type="ECO:0000256" key="9">
    <source>
        <dbReference type="ARBA" id="ARBA00022630"/>
    </source>
</evidence>
<evidence type="ECO:0000256" key="4">
    <source>
        <dbReference type="ARBA" id="ARBA00004752"/>
    </source>
</evidence>
<dbReference type="Pfam" id="PF02873">
    <property type="entry name" value="MurB_C"/>
    <property type="match status" value="1"/>
</dbReference>
<dbReference type="InterPro" id="IPR016169">
    <property type="entry name" value="FAD-bd_PCMH_sub2"/>
</dbReference>
<dbReference type="GO" id="GO:0005829">
    <property type="term" value="C:cytosol"/>
    <property type="evidence" value="ECO:0007669"/>
    <property type="project" value="TreeGrafter"/>
</dbReference>
<comment type="cofactor">
    <cofactor evidence="1 19">
        <name>FAD</name>
        <dbReference type="ChEBI" id="CHEBI:57692"/>
    </cofactor>
</comment>
<keyword evidence="13 19" id="KW-0573">Peptidoglycan synthesis</keyword>
<dbReference type="Gene3D" id="3.90.78.10">
    <property type="entry name" value="UDP-N-acetylenolpyruvoylglucosamine reductase, C-terminal domain"/>
    <property type="match status" value="1"/>
</dbReference>
<proteinExistence type="inferred from homology"/>
<evidence type="ECO:0000256" key="6">
    <source>
        <dbReference type="ARBA" id="ARBA00015188"/>
    </source>
</evidence>
<keyword evidence="9 19" id="KW-0285">Flavoprotein</keyword>
<evidence type="ECO:0000313" key="21">
    <source>
        <dbReference type="EMBL" id="MBB5699320.1"/>
    </source>
</evidence>
<dbReference type="PROSITE" id="PS51387">
    <property type="entry name" value="FAD_PCMH"/>
    <property type="match status" value="1"/>
</dbReference>
<dbReference type="NCBIfam" id="TIGR00179">
    <property type="entry name" value="murB"/>
    <property type="match status" value="1"/>
</dbReference>
<dbReference type="InterPro" id="IPR036635">
    <property type="entry name" value="MurB_C_sf"/>
</dbReference>
<dbReference type="Proteomes" id="UP000557739">
    <property type="component" value="Unassembled WGS sequence"/>
</dbReference>
<dbReference type="EMBL" id="JACIJJ010000004">
    <property type="protein sequence ID" value="MBB5699320.1"/>
    <property type="molecule type" value="Genomic_DNA"/>
</dbReference>
<dbReference type="InterPro" id="IPR011601">
    <property type="entry name" value="MurB_C"/>
</dbReference>
<protein>
    <recommendedName>
        <fullName evidence="6 19">UDP-N-acetylenolpyruvoylglucosamine reductase</fullName>
        <ecNumber evidence="5 19">1.3.1.98</ecNumber>
    </recommendedName>
    <alternativeName>
        <fullName evidence="17 19">UDP-N-acetylmuramate dehydrogenase</fullName>
    </alternativeName>
</protein>
<evidence type="ECO:0000256" key="15">
    <source>
        <dbReference type="ARBA" id="ARBA00023306"/>
    </source>
</evidence>
<dbReference type="InterPro" id="IPR003170">
    <property type="entry name" value="MurB"/>
</dbReference>
<comment type="function">
    <text evidence="2 19">Cell wall formation.</text>
</comment>
<accession>A0A7W9ARL0</accession>
<feature type="domain" description="FAD-binding PCMH-type" evidence="20">
    <location>
        <begin position="14"/>
        <end position="181"/>
    </location>
</feature>
<dbReference type="UniPathway" id="UPA00219"/>
<organism evidence="21 22">
    <name type="scientific">Sphingomonas yantingensis</name>
    <dbReference type="NCBI Taxonomy" id="1241761"/>
    <lineage>
        <taxon>Bacteria</taxon>
        <taxon>Pseudomonadati</taxon>
        <taxon>Pseudomonadota</taxon>
        <taxon>Alphaproteobacteria</taxon>
        <taxon>Sphingomonadales</taxon>
        <taxon>Sphingomonadaceae</taxon>
        <taxon>Sphingomonas</taxon>
    </lineage>
</organism>
<dbReference type="GO" id="GO:0009252">
    <property type="term" value="P:peptidoglycan biosynthetic process"/>
    <property type="evidence" value="ECO:0007669"/>
    <property type="project" value="UniProtKB-UniRule"/>
</dbReference>
<comment type="catalytic activity">
    <reaction evidence="18 19">
        <text>UDP-N-acetyl-alpha-D-muramate + NADP(+) = UDP-N-acetyl-3-O-(1-carboxyvinyl)-alpha-D-glucosamine + NADPH + H(+)</text>
        <dbReference type="Rhea" id="RHEA:12248"/>
        <dbReference type="ChEBI" id="CHEBI:15378"/>
        <dbReference type="ChEBI" id="CHEBI:57783"/>
        <dbReference type="ChEBI" id="CHEBI:58349"/>
        <dbReference type="ChEBI" id="CHEBI:68483"/>
        <dbReference type="ChEBI" id="CHEBI:70757"/>
        <dbReference type="EC" id="1.3.1.98"/>
    </reaction>
</comment>
<keyword evidence="22" id="KW-1185">Reference proteome</keyword>
<dbReference type="GO" id="GO:0008360">
    <property type="term" value="P:regulation of cell shape"/>
    <property type="evidence" value="ECO:0007669"/>
    <property type="project" value="UniProtKB-KW"/>
</dbReference>
<keyword evidence="11 19" id="KW-0521">NADP</keyword>
<evidence type="ECO:0000259" key="20">
    <source>
        <dbReference type="PROSITE" id="PS51387"/>
    </source>
</evidence>
<sequence>MATDVPLATLGRWRIGGPADFVVTPADAASLGRVLAVITALGLPRVIIGDGSNLLFHDAGFRGVVVRVGRSLDGFAVRGDGIVDAGAGLWVPSFVRRVINSGLSGAVHAIGIPGTLGGLVTMNGGSQRRGIGENVVHVDALDQFGARHRLDHAALAYSYRASRLQAGDLVVTSVRLRFEPGDRAAMHREARSILRSRREKFPKVRANCGSVFVSDPKLYDLIGPPGMAIERAGLKGKAIGGAQLSPDHANFIVNNGDARAVDVLALIRIARDRVADLSGIRMDAEVRHLAPDGTLCPAHEVADRLDVAHYQGL</sequence>
<keyword evidence="15 19" id="KW-0131">Cell cycle</keyword>
<comment type="subcellular location">
    <subcellularLocation>
        <location evidence="3 19">Cytoplasm</location>
    </subcellularLocation>
</comment>
<dbReference type="EC" id="1.3.1.98" evidence="5 19"/>
<dbReference type="Pfam" id="PF01565">
    <property type="entry name" value="FAD_binding_4"/>
    <property type="match status" value="1"/>
</dbReference>
<evidence type="ECO:0000256" key="10">
    <source>
        <dbReference type="ARBA" id="ARBA00022827"/>
    </source>
</evidence>
<feature type="active site" description="Proton donor" evidence="19">
    <location>
        <position position="210"/>
    </location>
</feature>
<dbReference type="AlphaFoldDB" id="A0A7W9ARL0"/>
<dbReference type="GO" id="GO:0071555">
    <property type="term" value="P:cell wall organization"/>
    <property type="evidence" value="ECO:0007669"/>
    <property type="project" value="UniProtKB-KW"/>
</dbReference>
<dbReference type="Gene3D" id="3.30.43.10">
    <property type="entry name" value="Uridine Diphospho-n-acetylenolpyruvylglucosamine Reductase, domain 2"/>
    <property type="match status" value="1"/>
</dbReference>
<evidence type="ECO:0000256" key="8">
    <source>
        <dbReference type="ARBA" id="ARBA00022618"/>
    </source>
</evidence>
<keyword evidence="16 19" id="KW-0961">Cell wall biogenesis/degradation</keyword>
<dbReference type="GO" id="GO:0071949">
    <property type="term" value="F:FAD binding"/>
    <property type="evidence" value="ECO:0007669"/>
    <property type="project" value="InterPro"/>
</dbReference>
<comment type="caution">
    <text evidence="21">The sequence shown here is derived from an EMBL/GenBank/DDBJ whole genome shotgun (WGS) entry which is preliminary data.</text>
</comment>
<comment type="similarity">
    <text evidence="19">Belongs to the MurB family.</text>
</comment>
<evidence type="ECO:0000256" key="5">
    <source>
        <dbReference type="ARBA" id="ARBA00012518"/>
    </source>
</evidence>
<keyword evidence="8 19" id="KW-0132">Cell division</keyword>
<evidence type="ECO:0000256" key="3">
    <source>
        <dbReference type="ARBA" id="ARBA00004496"/>
    </source>
</evidence>
<keyword evidence="12 19" id="KW-0133">Cell shape</keyword>
<evidence type="ECO:0000256" key="12">
    <source>
        <dbReference type="ARBA" id="ARBA00022960"/>
    </source>
</evidence>
<dbReference type="InterPro" id="IPR006094">
    <property type="entry name" value="Oxid_FAD_bind_N"/>
</dbReference>
<evidence type="ECO:0000256" key="2">
    <source>
        <dbReference type="ARBA" id="ARBA00003921"/>
    </source>
</evidence>
<evidence type="ECO:0000256" key="18">
    <source>
        <dbReference type="ARBA" id="ARBA00048914"/>
    </source>
</evidence>
<evidence type="ECO:0000256" key="19">
    <source>
        <dbReference type="HAMAP-Rule" id="MF_00037"/>
    </source>
</evidence>
<dbReference type="RefSeq" id="WP_221228539.1">
    <property type="nucleotide sequence ID" value="NZ_JACIJJ010000004.1"/>
</dbReference>
<dbReference type="SUPFAM" id="SSF56176">
    <property type="entry name" value="FAD-binding/transporter-associated domain-like"/>
    <property type="match status" value="1"/>
</dbReference>
<evidence type="ECO:0000256" key="7">
    <source>
        <dbReference type="ARBA" id="ARBA00022490"/>
    </source>
</evidence>
<dbReference type="GO" id="GO:0008762">
    <property type="term" value="F:UDP-N-acetylmuramate dehydrogenase activity"/>
    <property type="evidence" value="ECO:0007669"/>
    <property type="project" value="UniProtKB-UniRule"/>
</dbReference>
<dbReference type="PANTHER" id="PTHR21071">
    <property type="entry name" value="UDP-N-ACETYLENOLPYRUVOYLGLUCOSAMINE REDUCTASE"/>
    <property type="match status" value="1"/>
</dbReference>
<dbReference type="HAMAP" id="MF_00037">
    <property type="entry name" value="MurB"/>
    <property type="match status" value="1"/>
</dbReference>
<evidence type="ECO:0000256" key="1">
    <source>
        <dbReference type="ARBA" id="ARBA00001974"/>
    </source>
</evidence>
<dbReference type="InterPro" id="IPR016167">
    <property type="entry name" value="FAD-bd_PCMH_sub1"/>
</dbReference>
<name>A0A7W9ARL0_9SPHN</name>
<reference evidence="21 22" key="1">
    <citation type="submission" date="2020-08" db="EMBL/GenBank/DDBJ databases">
        <title>Genomic Encyclopedia of Type Strains, Phase IV (KMG-IV): sequencing the most valuable type-strain genomes for metagenomic binning, comparative biology and taxonomic classification.</title>
        <authorList>
            <person name="Goeker M."/>
        </authorList>
    </citation>
    <scope>NUCLEOTIDE SEQUENCE [LARGE SCALE GENOMIC DNA]</scope>
    <source>
        <strain evidence="21 22">DSM 27244</strain>
    </source>
</reference>